<keyword evidence="2" id="KW-1185">Reference proteome</keyword>
<protein>
    <submittedName>
        <fullName evidence="1">Uncharacterized protein</fullName>
    </submittedName>
</protein>
<evidence type="ECO:0000313" key="1">
    <source>
        <dbReference type="EMBL" id="KAI3793088.1"/>
    </source>
</evidence>
<name>A0ACB9HB48_9ASTR</name>
<evidence type="ECO:0000313" key="2">
    <source>
        <dbReference type="Proteomes" id="UP001056120"/>
    </source>
</evidence>
<comment type="caution">
    <text evidence="1">The sequence shown here is derived from an EMBL/GenBank/DDBJ whole genome shotgun (WGS) entry which is preliminary data.</text>
</comment>
<accession>A0ACB9HB48</accession>
<dbReference type="Proteomes" id="UP001056120">
    <property type="component" value="Linkage Group LG12"/>
</dbReference>
<proteinExistence type="predicted"/>
<organism evidence="1 2">
    <name type="scientific">Smallanthus sonchifolius</name>
    <dbReference type="NCBI Taxonomy" id="185202"/>
    <lineage>
        <taxon>Eukaryota</taxon>
        <taxon>Viridiplantae</taxon>
        <taxon>Streptophyta</taxon>
        <taxon>Embryophyta</taxon>
        <taxon>Tracheophyta</taxon>
        <taxon>Spermatophyta</taxon>
        <taxon>Magnoliopsida</taxon>
        <taxon>eudicotyledons</taxon>
        <taxon>Gunneridae</taxon>
        <taxon>Pentapetalae</taxon>
        <taxon>asterids</taxon>
        <taxon>campanulids</taxon>
        <taxon>Asterales</taxon>
        <taxon>Asteraceae</taxon>
        <taxon>Asteroideae</taxon>
        <taxon>Heliantheae alliance</taxon>
        <taxon>Millerieae</taxon>
        <taxon>Smallanthus</taxon>
    </lineage>
</organism>
<reference evidence="1 2" key="2">
    <citation type="journal article" date="2022" name="Mol. Ecol. Resour.">
        <title>The genomes of chicory, endive, great burdock and yacon provide insights into Asteraceae paleo-polyploidization history and plant inulin production.</title>
        <authorList>
            <person name="Fan W."/>
            <person name="Wang S."/>
            <person name="Wang H."/>
            <person name="Wang A."/>
            <person name="Jiang F."/>
            <person name="Liu H."/>
            <person name="Zhao H."/>
            <person name="Xu D."/>
            <person name="Zhang Y."/>
        </authorList>
    </citation>
    <scope>NUCLEOTIDE SEQUENCE [LARGE SCALE GENOMIC DNA]</scope>
    <source>
        <strain evidence="2">cv. Yunnan</strain>
        <tissue evidence="1">Leaves</tissue>
    </source>
</reference>
<gene>
    <name evidence="1" type="ORF">L1987_35701</name>
</gene>
<reference evidence="2" key="1">
    <citation type="journal article" date="2022" name="Mol. Ecol. Resour.">
        <title>The genomes of chicory, endive, great burdock and yacon provide insights into Asteraceae palaeo-polyploidization history and plant inulin production.</title>
        <authorList>
            <person name="Fan W."/>
            <person name="Wang S."/>
            <person name="Wang H."/>
            <person name="Wang A."/>
            <person name="Jiang F."/>
            <person name="Liu H."/>
            <person name="Zhao H."/>
            <person name="Xu D."/>
            <person name="Zhang Y."/>
        </authorList>
    </citation>
    <scope>NUCLEOTIDE SEQUENCE [LARGE SCALE GENOMIC DNA]</scope>
    <source>
        <strain evidence="2">cv. Yunnan</strain>
    </source>
</reference>
<sequence>MASLPSTPNNIYGFPSCFPLLNFTSVKDRIFFQTLFESSRFALKRSISRNTHVHSGFKVVAWHVNINTNL</sequence>
<dbReference type="EMBL" id="CM042029">
    <property type="protein sequence ID" value="KAI3793088.1"/>
    <property type="molecule type" value="Genomic_DNA"/>
</dbReference>